<dbReference type="EMBL" id="BORS01000021">
    <property type="protein sequence ID" value="GIO44692.1"/>
    <property type="molecule type" value="Genomic_DNA"/>
</dbReference>
<evidence type="ECO:0000313" key="3">
    <source>
        <dbReference type="Proteomes" id="UP000678895"/>
    </source>
</evidence>
<name>A0A919Y9V7_9BACL</name>
<protein>
    <submittedName>
        <fullName evidence="2">Uncharacterized protein</fullName>
    </submittedName>
</protein>
<organism evidence="2 3">
    <name type="scientific">Paenibacillus apis</name>
    <dbReference type="NCBI Taxonomy" id="1792174"/>
    <lineage>
        <taxon>Bacteria</taxon>
        <taxon>Bacillati</taxon>
        <taxon>Bacillota</taxon>
        <taxon>Bacilli</taxon>
        <taxon>Bacillales</taxon>
        <taxon>Paenibacillaceae</taxon>
        <taxon>Paenibacillus</taxon>
    </lineage>
</organism>
<keyword evidence="1" id="KW-0175">Coiled coil</keyword>
<proteinExistence type="predicted"/>
<dbReference type="Proteomes" id="UP000678895">
    <property type="component" value="Unassembled WGS sequence"/>
</dbReference>
<dbReference type="AlphaFoldDB" id="A0A919Y9V7"/>
<gene>
    <name evidence="2" type="ORF">J41TS4_44500</name>
</gene>
<evidence type="ECO:0000256" key="1">
    <source>
        <dbReference type="SAM" id="Coils"/>
    </source>
</evidence>
<evidence type="ECO:0000313" key="2">
    <source>
        <dbReference type="EMBL" id="GIO44692.1"/>
    </source>
</evidence>
<accession>A0A919Y9V7</accession>
<comment type="caution">
    <text evidence="2">The sequence shown here is derived from an EMBL/GenBank/DDBJ whole genome shotgun (WGS) entry which is preliminary data.</text>
</comment>
<feature type="coiled-coil region" evidence="1">
    <location>
        <begin position="22"/>
        <end position="49"/>
    </location>
</feature>
<reference evidence="2" key="1">
    <citation type="submission" date="2021-03" db="EMBL/GenBank/DDBJ databases">
        <title>Antimicrobial resistance genes in bacteria isolated from Japanese honey, and their potential for conferring macrolide and lincosamide resistance in the American foulbrood pathogen Paenibacillus larvae.</title>
        <authorList>
            <person name="Okamoto M."/>
            <person name="Kumagai M."/>
            <person name="Kanamori H."/>
            <person name="Takamatsu D."/>
        </authorList>
    </citation>
    <scope>NUCLEOTIDE SEQUENCE</scope>
    <source>
        <strain evidence="2">J41TS4</strain>
    </source>
</reference>
<keyword evidence="3" id="KW-1185">Reference proteome</keyword>
<sequence length="62" mass="7369">MDLASYWRSKVSFFTKSGFVRRMKILREVISLNRDRDEHEQNKVGHEERIRFGARWNAGGLS</sequence>